<dbReference type="Proteomes" id="UP000274131">
    <property type="component" value="Unassembled WGS sequence"/>
</dbReference>
<organism evidence="3">
    <name type="scientific">Enterobius vermicularis</name>
    <name type="common">Human pinworm</name>
    <dbReference type="NCBI Taxonomy" id="51028"/>
    <lineage>
        <taxon>Eukaryota</taxon>
        <taxon>Metazoa</taxon>
        <taxon>Ecdysozoa</taxon>
        <taxon>Nematoda</taxon>
        <taxon>Chromadorea</taxon>
        <taxon>Rhabditida</taxon>
        <taxon>Spirurina</taxon>
        <taxon>Oxyuridomorpha</taxon>
        <taxon>Oxyuroidea</taxon>
        <taxon>Oxyuridae</taxon>
        <taxon>Enterobius</taxon>
    </lineage>
</organism>
<keyword evidence="2" id="KW-1185">Reference proteome</keyword>
<evidence type="ECO:0000313" key="2">
    <source>
        <dbReference type="Proteomes" id="UP000274131"/>
    </source>
</evidence>
<dbReference type="WBParaSite" id="EVEC_0000612901-mRNA-1">
    <property type="protein sequence ID" value="EVEC_0000612901-mRNA-1"/>
    <property type="gene ID" value="EVEC_0000612901"/>
</dbReference>
<evidence type="ECO:0000313" key="3">
    <source>
        <dbReference type="WBParaSite" id="EVEC_0000612901-mRNA-1"/>
    </source>
</evidence>
<sequence length="72" mass="8078">MACCAQSLECYHGESHLGDKPVGYGTCMNAQFGPVQYCVKATRMHNVLRTCDDLHFCEVMMTPCLYCPRKAL</sequence>
<accession>A0A0N4V770</accession>
<evidence type="ECO:0000313" key="1">
    <source>
        <dbReference type="EMBL" id="VDD90989.1"/>
    </source>
</evidence>
<protein>
    <submittedName>
        <fullName evidence="3">ShKT domain-containing protein</fullName>
    </submittedName>
</protein>
<gene>
    <name evidence="1" type="ORF">EVEC_LOCUS5740</name>
</gene>
<name>A0A0N4V770_ENTVE</name>
<reference evidence="1 2" key="2">
    <citation type="submission" date="2018-10" db="EMBL/GenBank/DDBJ databases">
        <authorList>
            <consortium name="Pathogen Informatics"/>
        </authorList>
    </citation>
    <scope>NUCLEOTIDE SEQUENCE [LARGE SCALE GENOMIC DNA]</scope>
</reference>
<dbReference type="AlphaFoldDB" id="A0A0N4V770"/>
<reference evidence="3" key="1">
    <citation type="submission" date="2017-02" db="UniProtKB">
        <authorList>
            <consortium name="WormBaseParasite"/>
        </authorList>
    </citation>
    <scope>IDENTIFICATION</scope>
</reference>
<dbReference type="EMBL" id="UXUI01008251">
    <property type="protein sequence ID" value="VDD90989.1"/>
    <property type="molecule type" value="Genomic_DNA"/>
</dbReference>
<proteinExistence type="predicted"/>